<keyword evidence="10" id="KW-1185">Reference proteome</keyword>
<accession>A0A7K3M8I2</accession>
<dbReference type="Proteomes" id="UP000460435">
    <property type="component" value="Unassembled WGS sequence"/>
</dbReference>
<dbReference type="AlphaFoldDB" id="A0A7K3M8I2"/>
<reference evidence="9 10" key="1">
    <citation type="submission" date="2019-11" db="EMBL/GenBank/DDBJ databases">
        <authorList>
            <person name="Li X.-J."/>
            <person name="Feng X.-M."/>
        </authorList>
    </citation>
    <scope>NUCLEOTIDE SEQUENCE [LARGE SCALE GENOMIC DNA]</scope>
    <source>
        <strain evidence="9 10">XMNu-373</strain>
    </source>
</reference>
<dbReference type="InterPro" id="IPR050366">
    <property type="entry name" value="BP-dependent_transpt_permease"/>
</dbReference>
<dbReference type="PANTHER" id="PTHR43386:SF25">
    <property type="entry name" value="PEPTIDE ABC TRANSPORTER PERMEASE PROTEIN"/>
    <property type="match status" value="1"/>
</dbReference>
<keyword evidence="2 7" id="KW-0813">Transport</keyword>
<dbReference type="GO" id="GO:0005886">
    <property type="term" value="C:plasma membrane"/>
    <property type="evidence" value="ECO:0007669"/>
    <property type="project" value="UniProtKB-SubCell"/>
</dbReference>
<evidence type="ECO:0000256" key="6">
    <source>
        <dbReference type="ARBA" id="ARBA00023136"/>
    </source>
</evidence>
<evidence type="ECO:0000256" key="5">
    <source>
        <dbReference type="ARBA" id="ARBA00022989"/>
    </source>
</evidence>
<dbReference type="InterPro" id="IPR035906">
    <property type="entry name" value="MetI-like_sf"/>
</dbReference>
<keyword evidence="4 7" id="KW-0812">Transmembrane</keyword>
<dbReference type="CDD" id="cd06261">
    <property type="entry name" value="TM_PBP2"/>
    <property type="match status" value="1"/>
</dbReference>
<keyword evidence="3" id="KW-1003">Cell membrane</keyword>
<organism evidence="9 10">
    <name type="scientific">Phytoactinopolyspora mesophila</name>
    <dbReference type="NCBI Taxonomy" id="2650750"/>
    <lineage>
        <taxon>Bacteria</taxon>
        <taxon>Bacillati</taxon>
        <taxon>Actinomycetota</taxon>
        <taxon>Actinomycetes</taxon>
        <taxon>Jiangellales</taxon>
        <taxon>Jiangellaceae</taxon>
        <taxon>Phytoactinopolyspora</taxon>
    </lineage>
</organism>
<evidence type="ECO:0000256" key="2">
    <source>
        <dbReference type="ARBA" id="ARBA00022448"/>
    </source>
</evidence>
<name>A0A7K3M8I2_9ACTN</name>
<protein>
    <submittedName>
        <fullName evidence="9">ABC transporter permease subunit</fullName>
    </submittedName>
</protein>
<gene>
    <name evidence="9" type="ORF">F7O44_16790</name>
</gene>
<feature type="transmembrane region" description="Helical" evidence="7">
    <location>
        <begin position="242"/>
        <end position="262"/>
    </location>
</feature>
<dbReference type="PANTHER" id="PTHR43386">
    <property type="entry name" value="OLIGOPEPTIDE TRANSPORT SYSTEM PERMEASE PROTEIN APPC"/>
    <property type="match status" value="1"/>
</dbReference>
<evidence type="ECO:0000256" key="7">
    <source>
        <dbReference type="RuleBase" id="RU363032"/>
    </source>
</evidence>
<evidence type="ECO:0000256" key="4">
    <source>
        <dbReference type="ARBA" id="ARBA00022692"/>
    </source>
</evidence>
<feature type="domain" description="ABC transmembrane type-1" evidence="8">
    <location>
        <begin position="72"/>
        <end position="262"/>
    </location>
</feature>
<dbReference type="Gene3D" id="1.10.3720.10">
    <property type="entry name" value="MetI-like"/>
    <property type="match status" value="1"/>
</dbReference>
<evidence type="ECO:0000259" key="8">
    <source>
        <dbReference type="PROSITE" id="PS50928"/>
    </source>
</evidence>
<evidence type="ECO:0000256" key="1">
    <source>
        <dbReference type="ARBA" id="ARBA00004651"/>
    </source>
</evidence>
<keyword evidence="5 7" id="KW-1133">Transmembrane helix</keyword>
<keyword evidence="6 7" id="KW-0472">Membrane</keyword>
<feature type="transmembrane region" description="Helical" evidence="7">
    <location>
        <begin position="202"/>
        <end position="222"/>
    </location>
</feature>
<feature type="transmembrane region" description="Helical" evidence="7">
    <location>
        <begin position="12"/>
        <end position="34"/>
    </location>
</feature>
<dbReference type="EMBL" id="WLZY01000005">
    <property type="protein sequence ID" value="NDL58728.1"/>
    <property type="molecule type" value="Genomic_DNA"/>
</dbReference>
<dbReference type="RefSeq" id="WP_162451414.1">
    <property type="nucleotide sequence ID" value="NZ_WLZY01000005.1"/>
</dbReference>
<proteinExistence type="inferred from homology"/>
<feature type="transmembrane region" description="Helical" evidence="7">
    <location>
        <begin position="136"/>
        <end position="155"/>
    </location>
</feature>
<dbReference type="GO" id="GO:0055085">
    <property type="term" value="P:transmembrane transport"/>
    <property type="evidence" value="ECO:0007669"/>
    <property type="project" value="InterPro"/>
</dbReference>
<dbReference type="InterPro" id="IPR000515">
    <property type="entry name" value="MetI-like"/>
</dbReference>
<evidence type="ECO:0000313" key="10">
    <source>
        <dbReference type="Proteomes" id="UP000460435"/>
    </source>
</evidence>
<dbReference type="PROSITE" id="PS50928">
    <property type="entry name" value="ABC_TM1"/>
    <property type="match status" value="1"/>
</dbReference>
<evidence type="ECO:0000313" key="9">
    <source>
        <dbReference type="EMBL" id="NDL58728.1"/>
    </source>
</evidence>
<dbReference type="Pfam" id="PF00528">
    <property type="entry name" value="BPD_transp_1"/>
    <property type="match status" value="1"/>
</dbReference>
<comment type="caution">
    <text evidence="9">The sequence shown here is derived from an EMBL/GenBank/DDBJ whole genome shotgun (WGS) entry which is preliminary data.</text>
</comment>
<dbReference type="SUPFAM" id="SSF161098">
    <property type="entry name" value="MetI-like"/>
    <property type="match status" value="1"/>
</dbReference>
<comment type="subcellular location">
    <subcellularLocation>
        <location evidence="1 7">Cell membrane</location>
        <topology evidence="1 7">Multi-pass membrane protein</topology>
    </subcellularLocation>
</comment>
<feature type="transmembrane region" description="Helical" evidence="7">
    <location>
        <begin position="111"/>
        <end position="130"/>
    </location>
</feature>
<sequence length="274" mass="28145">MRPLPRRRHVPGWLPLAVPGGLAVTIALAGPFVVDDDATTSRGRPFLSPERGLPLGTDHLGRDVWSVLLDSGVTLVALPLLATLFGTAAGTAFGMLTGWYGGRLSAMGLRISELMLVVPPLLIAVLAFNAVSGSGIAAIVAVIAVLGVPATMRFTRAATSTVVARGYIDHAVALGTRGPAILVREVLPTIIAPVLADAGLRLVGALYLIASVGFLGLGGAVLESSWAGMVADNVVGVPLNPWAMVAPAVCLVALAVSVNLLADRLADTYRGSLR</sequence>
<comment type="similarity">
    <text evidence="7">Belongs to the binding-protein-dependent transport system permease family.</text>
</comment>
<feature type="transmembrane region" description="Helical" evidence="7">
    <location>
        <begin position="75"/>
        <end position="99"/>
    </location>
</feature>
<evidence type="ECO:0000256" key="3">
    <source>
        <dbReference type="ARBA" id="ARBA00022475"/>
    </source>
</evidence>